<evidence type="ECO:0000313" key="4">
    <source>
        <dbReference type="WBParaSite" id="OFLC_0000395901-mRNA-1"/>
    </source>
</evidence>
<reference evidence="2 3" key="2">
    <citation type="submission" date="2018-11" db="EMBL/GenBank/DDBJ databases">
        <authorList>
            <consortium name="Pathogen Informatics"/>
        </authorList>
    </citation>
    <scope>NUCLEOTIDE SEQUENCE [LARGE SCALE GENOMIC DNA]</scope>
</reference>
<keyword evidence="3" id="KW-1185">Reference proteome</keyword>
<keyword evidence="1" id="KW-0812">Transmembrane</keyword>
<sequence>MFSSVEKSHVMYHLLPQKRNILSKSLAVHLVIFVAIGVFYMRCSKLRKLEHLARCFNFMRILMNSPEDSGEDES</sequence>
<feature type="transmembrane region" description="Helical" evidence="1">
    <location>
        <begin position="21"/>
        <end position="41"/>
    </location>
</feature>
<dbReference type="WBParaSite" id="OFLC_0000395901-mRNA-1">
    <property type="protein sequence ID" value="OFLC_0000395901-mRNA-1"/>
    <property type="gene ID" value="OFLC_0000395901"/>
</dbReference>
<evidence type="ECO:0000313" key="3">
    <source>
        <dbReference type="Proteomes" id="UP000267606"/>
    </source>
</evidence>
<organism evidence="4">
    <name type="scientific">Onchocerca flexuosa</name>
    <dbReference type="NCBI Taxonomy" id="387005"/>
    <lineage>
        <taxon>Eukaryota</taxon>
        <taxon>Metazoa</taxon>
        <taxon>Ecdysozoa</taxon>
        <taxon>Nematoda</taxon>
        <taxon>Chromadorea</taxon>
        <taxon>Rhabditida</taxon>
        <taxon>Spirurina</taxon>
        <taxon>Spiruromorpha</taxon>
        <taxon>Filarioidea</taxon>
        <taxon>Onchocercidae</taxon>
        <taxon>Onchocerca</taxon>
    </lineage>
</organism>
<dbReference type="AlphaFoldDB" id="A0A183H8Z8"/>
<dbReference type="EMBL" id="UZAJ01002831">
    <property type="protein sequence ID" value="VDO38385.1"/>
    <property type="molecule type" value="Genomic_DNA"/>
</dbReference>
<evidence type="ECO:0000313" key="2">
    <source>
        <dbReference type="EMBL" id="VDO38385.1"/>
    </source>
</evidence>
<reference evidence="4" key="1">
    <citation type="submission" date="2016-06" db="UniProtKB">
        <authorList>
            <consortium name="WormBaseParasite"/>
        </authorList>
    </citation>
    <scope>IDENTIFICATION</scope>
</reference>
<evidence type="ECO:0000256" key="1">
    <source>
        <dbReference type="SAM" id="Phobius"/>
    </source>
</evidence>
<keyword evidence="1" id="KW-1133">Transmembrane helix</keyword>
<accession>A0A183H8Z8</accession>
<proteinExistence type="predicted"/>
<dbReference type="Proteomes" id="UP000267606">
    <property type="component" value="Unassembled WGS sequence"/>
</dbReference>
<gene>
    <name evidence="2" type="ORF">OFLC_LOCUS3960</name>
</gene>
<protein>
    <submittedName>
        <fullName evidence="4">Ovule protein</fullName>
    </submittedName>
</protein>
<keyword evidence="1" id="KW-0472">Membrane</keyword>
<name>A0A183H8Z8_9BILA</name>